<dbReference type="Gramene" id="GBG82444">
    <property type="protein sequence ID" value="GBG82444"/>
    <property type="gene ID" value="CBR_g34821"/>
</dbReference>
<name>A0A388LJE1_CHABU</name>
<accession>A0A388LJE1</accession>
<organism evidence="1 2">
    <name type="scientific">Chara braunii</name>
    <name type="common">Braun's stonewort</name>
    <dbReference type="NCBI Taxonomy" id="69332"/>
    <lineage>
        <taxon>Eukaryota</taxon>
        <taxon>Viridiplantae</taxon>
        <taxon>Streptophyta</taxon>
        <taxon>Charophyceae</taxon>
        <taxon>Charales</taxon>
        <taxon>Characeae</taxon>
        <taxon>Chara</taxon>
    </lineage>
</organism>
<comment type="caution">
    <text evidence="1">The sequence shown here is derived from an EMBL/GenBank/DDBJ whole genome shotgun (WGS) entry which is preliminary data.</text>
</comment>
<dbReference type="Proteomes" id="UP000265515">
    <property type="component" value="Unassembled WGS sequence"/>
</dbReference>
<reference evidence="1 2" key="1">
    <citation type="journal article" date="2018" name="Cell">
        <title>The Chara Genome: Secondary Complexity and Implications for Plant Terrestrialization.</title>
        <authorList>
            <person name="Nishiyama T."/>
            <person name="Sakayama H."/>
            <person name="Vries J.D."/>
            <person name="Buschmann H."/>
            <person name="Saint-Marcoux D."/>
            <person name="Ullrich K.K."/>
            <person name="Haas F.B."/>
            <person name="Vanderstraeten L."/>
            <person name="Becker D."/>
            <person name="Lang D."/>
            <person name="Vosolsobe S."/>
            <person name="Rombauts S."/>
            <person name="Wilhelmsson P.K.I."/>
            <person name="Janitza P."/>
            <person name="Kern R."/>
            <person name="Heyl A."/>
            <person name="Rumpler F."/>
            <person name="Villalobos L.I.A.C."/>
            <person name="Clay J.M."/>
            <person name="Skokan R."/>
            <person name="Toyoda A."/>
            <person name="Suzuki Y."/>
            <person name="Kagoshima H."/>
            <person name="Schijlen E."/>
            <person name="Tajeshwar N."/>
            <person name="Catarino B."/>
            <person name="Hetherington A.J."/>
            <person name="Saltykova A."/>
            <person name="Bonnot C."/>
            <person name="Breuninger H."/>
            <person name="Symeonidi A."/>
            <person name="Radhakrishnan G.V."/>
            <person name="Van Nieuwerburgh F."/>
            <person name="Deforce D."/>
            <person name="Chang C."/>
            <person name="Karol K.G."/>
            <person name="Hedrich R."/>
            <person name="Ulvskov P."/>
            <person name="Glockner G."/>
            <person name="Delwiche C.F."/>
            <person name="Petrasek J."/>
            <person name="Van de Peer Y."/>
            <person name="Friml J."/>
            <person name="Beilby M."/>
            <person name="Dolan L."/>
            <person name="Kohara Y."/>
            <person name="Sugano S."/>
            <person name="Fujiyama A."/>
            <person name="Delaux P.-M."/>
            <person name="Quint M."/>
            <person name="TheiBen G."/>
            <person name="Hagemann M."/>
            <person name="Harholt J."/>
            <person name="Dunand C."/>
            <person name="Zachgo S."/>
            <person name="Langdale J."/>
            <person name="Maumus F."/>
            <person name="Straeten D.V.D."/>
            <person name="Gould S.B."/>
            <person name="Rensing S.A."/>
        </authorList>
    </citation>
    <scope>NUCLEOTIDE SEQUENCE [LARGE SCALE GENOMIC DNA]</scope>
    <source>
        <strain evidence="1 2">S276</strain>
    </source>
</reference>
<gene>
    <name evidence="1" type="ORF">CBR_g34821</name>
</gene>
<protein>
    <submittedName>
        <fullName evidence="1">Uncharacterized protein</fullName>
    </submittedName>
</protein>
<sequence>MAGHTEGGKEGLARKEECRDGGRKCGVLGSKKLRGICSFGWSLNRCREGLEGLEIMLKSSRFCLGHDGQV</sequence>
<proteinExistence type="predicted"/>
<evidence type="ECO:0000313" key="1">
    <source>
        <dbReference type="EMBL" id="GBG82444.1"/>
    </source>
</evidence>
<dbReference type="EMBL" id="BFEA01000407">
    <property type="protein sequence ID" value="GBG82444.1"/>
    <property type="molecule type" value="Genomic_DNA"/>
</dbReference>
<evidence type="ECO:0000313" key="2">
    <source>
        <dbReference type="Proteomes" id="UP000265515"/>
    </source>
</evidence>
<dbReference type="AlphaFoldDB" id="A0A388LJE1"/>
<keyword evidence="2" id="KW-1185">Reference proteome</keyword>